<dbReference type="HOGENOM" id="CLU_2024960_0_0_5"/>
<proteinExistence type="predicted"/>
<dbReference type="STRING" id="316056.RPC_1865"/>
<dbReference type="EMBL" id="CP000301">
    <property type="protein sequence ID" value="ABD87422.1"/>
    <property type="molecule type" value="Genomic_DNA"/>
</dbReference>
<protein>
    <submittedName>
        <fullName evidence="1">Uncharacterized protein</fullName>
    </submittedName>
</protein>
<sequence length="122" mass="13380">MPAASAVHRSERVPTVPPVAQVEIDVFSGRPNPRFELDDGKAARLKSLLERPRRPFSGDPPDPGLGFRGFVVELDAAESYRVVGGIVIHGTMAFVDPQRDVHDYIVANLPPEMKALLQPFLP</sequence>
<name>Q217L4_RHOPB</name>
<reference evidence="1" key="1">
    <citation type="submission" date="2006-03" db="EMBL/GenBank/DDBJ databases">
        <title>Complete sequence of Rhodopseudomonas palustris BisB18.</title>
        <authorList>
            <consortium name="US DOE Joint Genome Institute"/>
            <person name="Copeland A."/>
            <person name="Lucas S."/>
            <person name="Lapidus A."/>
            <person name="Barry K."/>
            <person name="Detter J.C."/>
            <person name="Glavina del Rio T."/>
            <person name="Hammon N."/>
            <person name="Israni S."/>
            <person name="Dalin E."/>
            <person name="Tice H."/>
            <person name="Pitluck S."/>
            <person name="Chain P."/>
            <person name="Malfatti S."/>
            <person name="Shin M."/>
            <person name="Vergez L."/>
            <person name="Schmutz J."/>
            <person name="Larimer F."/>
            <person name="Land M."/>
            <person name="Hauser L."/>
            <person name="Pelletier D.A."/>
            <person name="Kyrpides N."/>
            <person name="Anderson I."/>
            <person name="Oda Y."/>
            <person name="Harwood C.S."/>
            <person name="Richardson P."/>
        </authorList>
    </citation>
    <scope>NUCLEOTIDE SEQUENCE [LARGE SCALE GENOMIC DNA]</scope>
    <source>
        <strain evidence="1">BisB18</strain>
    </source>
</reference>
<dbReference type="AlphaFoldDB" id="Q217L4"/>
<gene>
    <name evidence="1" type="ordered locus">RPC_1865</name>
</gene>
<evidence type="ECO:0000313" key="1">
    <source>
        <dbReference type="EMBL" id="ABD87422.1"/>
    </source>
</evidence>
<accession>Q217L4</accession>
<dbReference type="KEGG" id="rpc:RPC_1865"/>
<organism evidence="1">
    <name type="scientific">Rhodopseudomonas palustris (strain BisB18)</name>
    <dbReference type="NCBI Taxonomy" id="316056"/>
    <lineage>
        <taxon>Bacteria</taxon>
        <taxon>Pseudomonadati</taxon>
        <taxon>Pseudomonadota</taxon>
        <taxon>Alphaproteobacteria</taxon>
        <taxon>Hyphomicrobiales</taxon>
        <taxon>Nitrobacteraceae</taxon>
        <taxon>Rhodopseudomonas</taxon>
    </lineage>
</organism>